<evidence type="ECO:0000313" key="3">
    <source>
        <dbReference type="Proteomes" id="UP000671862"/>
    </source>
</evidence>
<dbReference type="SUPFAM" id="SSF109755">
    <property type="entry name" value="PhoU-like"/>
    <property type="match status" value="1"/>
</dbReference>
<sequence length="234" mass="27044">MDWILKENIEELKKMVLKEGWFTEGIFNQTINALKERDEKSAKAVLSTGAKVNLMDMKIREKAVIILGTMMPMSTDLRIVTGSFVISSYFQNITERAQEIARKILELIREPQLKPLVIIPEMAKLAISMLRDSMRMYVDQNITGAEAICEKDAEMDNFYEEIREELMVYMMENARYVKRALLLLEIAQKIEETADFATKIVETTSYIITGKQYKCYRDKLYTTETLDSSKGETS</sequence>
<dbReference type="Pfam" id="PF01895">
    <property type="entry name" value="PhoU"/>
    <property type="match status" value="2"/>
</dbReference>
<accession>A0ABX7S4R3</accession>
<dbReference type="RefSeq" id="WP_207566189.1">
    <property type="nucleotide sequence ID" value="NZ_CP071446.1"/>
</dbReference>
<evidence type="ECO:0000259" key="1">
    <source>
        <dbReference type="Pfam" id="PF01895"/>
    </source>
</evidence>
<dbReference type="InterPro" id="IPR028366">
    <property type="entry name" value="PhoU"/>
</dbReference>
<protein>
    <submittedName>
        <fullName evidence="2">PhoU family transcriptional regulator</fullName>
    </submittedName>
</protein>
<reference evidence="2 3" key="1">
    <citation type="submission" date="2021-03" db="EMBL/GenBank/DDBJ databases">
        <title>Thermosipho ferrireducens sp.nov., an anaerobic thermophilic iron-reducing bacterium isolated from a deep-sea hydrothermal sulfide deposits.</title>
        <authorList>
            <person name="Zeng X."/>
            <person name="Chen Y."/>
            <person name="Shao Z."/>
        </authorList>
    </citation>
    <scope>NUCLEOTIDE SEQUENCE [LARGE SCALE GENOMIC DNA]</scope>
    <source>
        <strain evidence="2 3">JL129W03</strain>
    </source>
</reference>
<evidence type="ECO:0000313" key="2">
    <source>
        <dbReference type="EMBL" id="QTA37464.1"/>
    </source>
</evidence>
<keyword evidence="3" id="KW-1185">Reference proteome</keyword>
<feature type="domain" description="PhoU" evidence="1">
    <location>
        <begin position="119"/>
        <end position="203"/>
    </location>
</feature>
<dbReference type="EMBL" id="CP071446">
    <property type="protein sequence ID" value="QTA37464.1"/>
    <property type="molecule type" value="Genomic_DNA"/>
</dbReference>
<dbReference type="InterPro" id="IPR038078">
    <property type="entry name" value="PhoU-like_sf"/>
</dbReference>
<feature type="domain" description="PhoU" evidence="1">
    <location>
        <begin position="18"/>
        <end position="103"/>
    </location>
</feature>
<dbReference type="Proteomes" id="UP000671862">
    <property type="component" value="Chromosome"/>
</dbReference>
<gene>
    <name evidence="2" type="ORF">JYK00_06920</name>
</gene>
<name>A0ABX7S4R3_9BACT</name>
<proteinExistence type="predicted"/>
<dbReference type="InterPro" id="IPR026022">
    <property type="entry name" value="PhoU_dom"/>
</dbReference>
<dbReference type="Gene3D" id="1.20.58.220">
    <property type="entry name" value="Phosphate transport system protein phou homolog 2, domain 2"/>
    <property type="match status" value="2"/>
</dbReference>
<dbReference type="PANTHER" id="PTHR42930">
    <property type="entry name" value="PHOSPHATE-SPECIFIC TRANSPORT SYSTEM ACCESSORY PROTEIN PHOU"/>
    <property type="match status" value="1"/>
</dbReference>
<organism evidence="2 3">
    <name type="scientific">Thermosipho ferrireducens</name>
    <dbReference type="NCBI Taxonomy" id="2571116"/>
    <lineage>
        <taxon>Bacteria</taxon>
        <taxon>Thermotogati</taxon>
        <taxon>Thermotogota</taxon>
        <taxon>Thermotogae</taxon>
        <taxon>Thermotogales</taxon>
        <taxon>Fervidobacteriaceae</taxon>
        <taxon>Thermosipho</taxon>
    </lineage>
</organism>
<dbReference type="PANTHER" id="PTHR42930:SF3">
    <property type="entry name" value="PHOSPHATE-SPECIFIC TRANSPORT SYSTEM ACCESSORY PROTEIN PHOU"/>
    <property type="match status" value="1"/>
</dbReference>